<dbReference type="Pfam" id="PF00884">
    <property type="entry name" value="Sulfatase"/>
    <property type="match status" value="1"/>
</dbReference>
<organism evidence="6 7">
    <name type="scientific">Arenibacter echinorum</name>
    <dbReference type="NCBI Taxonomy" id="440515"/>
    <lineage>
        <taxon>Bacteria</taxon>
        <taxon>Pseudomonadati</taxon>
        <taxon>Bacteroidota</taxon>
        <taxon>Flavobacteriia</taxon>
        <taxon>Flavobacteriales</taxon>
        <taxon>Flavobacteriaceae</taxon>
        <taxon>Arenibacter</taxon>
    </lineage>
</organism>
<proteinExistence type="inferred from homology"/>
<accession>A0A327R1U9</accession>
<protein>
    <submittedName>
        <fullName evidence="6">Arylsulfatase A-like enzyme</fullName>
    </submittedName>
</protein>
<reference evidence="6 7" key="1">
    <citation type="submission" date="2018-06" db="EMBL/GenBank/DDBJ databases">
        <title>Genomic Encyclopedia of Archaeal and Bacterial Type Strains, Phase II (KMG-II): from individual species to whole genera.</title>
        <authorList>
            <person name="Goeker M."/>
        </authorList>
    </citation>
    <scope>NUCLEOTIDE SEQUENCE [LARGE SCALE GENOMIC DNA]</scope>
    <source>
        <strain evidence="6 7">DSM 23522</strain>
    </source>
</reference>
<dbReference type="InterPro" id="IPR017850">
    <property type="entry name" value="Alkaline_phosphatase_core_sf"/>
</dbReference>
<dbReference type="RefSeq" id="WP_111624389.1">
    <property type="nucleotide sequence ID" value="NZ_QLLN01000005.1"/>
</dbReference>
<dbReference type="SUPFAM" id="SSF53649">
    <property type="entry name" value="Alkaline phosphatase-like"/>
    <property type="match status" value="1"/>
</dbReference>
<sequence length="509" mass="59390">MRYTIPFFGVICFMFLSCAEKTDKDERPNIIFVLADDHRYDAMEFMGHPFLKTPNMNRMAGQGLVFKNAYVTTSLCSPSRASILSGLYAHNHGVVDNYHSVDENLKFFPSYLKDNGYETAFIGKWHMGGEDDSPREGFDYWLSFKGQGTYWADGHGTSREVPQNNSDGFNINGKRVPQKGYITDELTDYAMNWLEKRTADKPFMMYLSHKAIHADFVAADRHLGSYKNMVVPDSTQFKVGENTPMWVINQRNSRHGADFAYNLPDFDINEYYRRYCETILAVDENLGRILEWVDDDDKKEARKTIVVYMGDNGFHFGEHGLIDKRTAYETSVRVPLLMYDSKTSKGRVINEMVANIDIAPTFLDMAGLPVPESMDGRSMKPLMEDKNIPDWRNELLYEYYWERNYPFTPTTNALLTERYKFIRYQGIWDLDEFYDLELDPKEMKNLINSAEHEDMIKYYRQRLFELLKETGGESMPLLEDRGNYYPLRHPEKAKSANFPENYFLKPKKD</sequence>
<dbReference type="PROSITE" id="PS51257">
    <property type="entry name" value="PROKAR_LIPOPROTEIN"/>
    <property type="match status" value="1"/>
</dbReference>
<gene>
    <name evidence="6" type="ORF">LV92_02984</name>
</gene>
<keyword evidence="3" id="KW-0378">Hydrolase</keyword>
<dbReference type="CDD" id="cd16031">
    <property type="entry name" value="G6S_like"/>
    <property type="match status" value="1"/>
</dbReference>
<comment type="caution">
    <text evidence="6">The sequence shown here is derived from an EMBL/GenBank/DDBJ whole genome shotgun (WGS) entry which is preliminary data.</text>
</comment>
<dbReference type="InterPro" id="IPR000917">
    <property type="entry name" value="Sulfatase_N"/>
</dbReference>
<dbReference type="Proteomes" id="UP000249696">
    <property type="component" value="Unassembled WGS sequence"/>
</dbReference>
<dbReference type="PANTHER" id="PTHR43108:SF8">
    <property type="entry name" value="SD21168P"/>
    <property type="match status" value="1"/>
</dbReference>
<evidence type="ECO:0000256" key="4">
    <source>
        <dbReference type="ARBA" id="ARBA00023180"/>
    </source>
</evidence>
<evidence type="ECO:0000313" key="6">
    <source>
        <dbReference type="EMBL" id="RAJ10235.1"/>
    </source>
</evidence>
<dbReference type="PANTHER" id="PTHR43108">
    <property type="entry name" value="N-ACETYLGLUCOSAMINE-6-SULFATASE FAMILY MEMBER"/>
    <property type="match status" value="1"/>
</dbReference>
<evidence type="ECO:0000256" key="1">
    <source>
        <dbReference type="ARBA" id="ARBA00008779"/>
    </source>
</evidence>
<evidence type="ECO:0000256" key="2">
    <source>
        <dbReference type="ARBA" id="ARBA00022729"/>
    </source>
</evidence>
<dbReference type="EMBL" id="QLLN01000005">
    <property type="protein sequence ID" value="RAJ10235.1"/>
    <property type="molecule type" value="Genomic_DNA"/>
</dbReference>
<comment type="similarity">
    <text evidence="1">Belongs to the sulfatase family.</text>
</comment>
<dbReference type="GO" id="GO:0016787">
    <property type="term" value="F:hydrolase activity"/>
    <property type="evidence" value="ECO:0007669"/>
    <property type="project" value="UniProtKB-KW"/>
</dbReference>
<keyword evidence="4" id="KW-0325">Glycoprotein</keyword>
<evidence type="ECO:0000259" key="5">
    <source>
        <dbReference type="Pfam" id="PF00884"/>
    </source>
</evidence>
<keyword evidence="7" id="KW-1185">Reference proteome</keyword>
<evidence type="ECO:0000256" key="3">
    <source>
        <dbReference type="ARBA" id="ARBA00022801"/>
    </source>
</evidence>
<dbReference type="InterPro" id="IPR024607">
    <property type="entry name" value="Sulfatase_CS"/>
</dbReference>
<keyword evidence="2" id="KW-0732">Signal</keyword>
<evidence type="ECO:0000313" key="7">
    <source>
        <dbReference type="Proteomes" id="UP000249696"/>
    </source>
</evidence>
<dbReference type="OrthoDB" id="9789742at2"/>
<dbReference type="AlphaFoldDB" id="A0A327R1U9"/>
<feature type="domain" description="Sulfatase N-terminal" evidence="5">
    <location>
        <begin position="28"/>
        <end position="367"/>
    </location>
</feature>
<dbReference type="PROSITE" id="PS00149">
    <property type="entry name" value="SULFATASE_2"/>
    <property type="match status" value="1"/>
</dbReference>
<dbReference type="Gene3D" id="3.40.720.10">
    <property type="entry name" value="Alkaline Phosphatase, subunit A"/>
    <property type="match status" value="1"/>
</dbReference>
<name>A0A327R1U9_9FLAO</name>